<dbReference type="InterPro" id="IPR023366">
    <property type="entry name" value="ATP_synth_asu-like_sf"/>
</dbReference>
<proteinExistence type="predicted"/>
<accession>A0A0F9S7S1</accession>
<protein>
    <submittedName>
        <fullName evidence="1">Uncharacterized protein</fullName>
    </submittedName>
</protein>
<dbReference type="EMBL" id="LAZR01000768">
    <property type="protein sequence ID" value="KKN58277.1"/>
    <property type="molecule type" value="Genomic_DNA"/>
</dbReference>
<sequence length="839" mass="87992">MDIYPIIPHDSLSGFVANEHIDWTSATDNLVTTGSGTLGSLTLNFATQDWLFTTRGGVHLAIQGQTSIQPAVMELFTFDGNGTAGLYYKLFAKGSPSDITDRETFDIAYVVAGTIFEIHSEAGGTGTVRPIRIYTGVNTTQLVLNTDNSIDMSGTLTINNNSVLGSDSAVFQPSADSTTFFQVLDQDANTILNIDTTNERVGIGTSSPEVELHIKDSTGSVELLLQSLATTDATIRLRNGASSKWTFGNDASNDEFIISTGSILGTPKLTILQDGKVGIGTGANAPNAPLEVKGVKPGEVGGWQGGQLQVTGSVTDEFYSAVITGHNAYNTNTQLWYLGNTSSSSHNDIAFINRQNAAMHFSTNNVTALTIASDGKTTFIQDLKVNEDIIIGDAKFIGSASDPDAIQIEADGDVVFSQEVSGGVFNGTYFYQIGGTTTGLIFGTNLVFFQANSIDMLRLNGGRSNEVVINESANAGTRFRVEGNSDTNLICTDGTNDRVGIGTASPTTTLQMGDDDLFALDTNAGITASTTRTQGNGALTAQINEISTVANNDDTVTLPAAVTGIEIEIINNGAETLQIFPASGDDLGLGADTAEELEANERVKFVAYDNDNWAKESTTEIIHAEIHDEDNTNAFVINDAGGDFHSYHTNGLAAGDLADWTFDAGGAGTSHAITGIVQSGSDIIVTTGDAHGLAVGDIISQTNLADAAYVGVFDVLTVPTTTTYTVTASYTATGTGTMDQAATLEADAVAAGVYSFVYCLSGTPVGNNETFDFQLYKEATAITGSKIRRKFGAGGDFGSMSGCGVVSIANGDKMSLAISNEDSAANLTVRNLTIVLVRL</sequence>
<evidence type="ECO:0000313" key="1">
    <source>
        <dbReference type="EMBL" id="KKN58277.1"/>
    </source>
</evidence>
<name>A0A0F9S7S1_9ZZZZ</name>
<comment type="caution">
    <text evidence="1">The sequence shown here is derived from an EMBL/GenBank/DDBJ whole genome shotgun (WGS) entry which is preliminary data.</text>
</comment>
<reference evidence="1" key="1">
    <citation type="journal article" date="2015" name="Nature">
        <title>Complex archaea that bridge the gap between prokaryotes and eukaryotes.</title>
        <authorList>
            <person name="Spang A."/>
            <person name="Saw J.H."/>
            <person name="Jorgensen S.L."/>
            <person name="Zaremba-Niedzwiedzka K."/>
            <person name="Martijn J."/>
            <person name="Lind A.E."/>
            <person name="van Eijk R."/>
            <person name="Schleper C."/>
            <person name="Guy L."/>
            <person name="Ettema T.J."/>
        </authorList>
    </citation>
    <scope>NUCLEOTIDE SEQUENCE</scope>
</reference>
<dbReference type="Gene3D" id="2.40.30.20">
    <property type="match status" value="1"/>
</dbReference>
<gene>
    <name evidence="1" type="ORF">LCGC14_0553570</name>
</gene>
<organism evidence="1">
    <name type="scientific">marine sediment metagenome</name>
    <dbReference type="NCBI Taxonomy" id="412755"/>
    <lineage>
        <taxon>unclassified sequences</taxon>
        <taxon>metagenomes</taxon>
        <taxon>ecological metagenomes</taxon>
    </lineage>
</organism>
<dbReference type="AlphaFoldDB" id="A0A0F9S7S1"/>